<evidence type="ECO:0000256" key="10">
    <source>
        <dbReference type="ARBA" id="ARBA00023098"/>
    </source>
</evidence>
<keyword evidence="7 23" id="KW-0812">Transmembrane</keyword>
<keyword evidence="9 23" id="KW-1133">Transmembrane helix</keyword>
<keyword evidence="6 23" id="KW-0808">Transferase</keyword>
<comment type="catalytic activity">
    <reaction evidence="18">
        <text>1-octadecanoyl-2-(5Z,8Z,11Z,14Z)-eicosatetraenoyl-sn-glycero-3-phosphoethanolamine + L-serine = 1-octadecanoyl-2-(5Z,8Z,11Z,14Z)-eicosatetraenoyl-sn-glycero-3-phosphoserine + ethanolamine</text>
        <dbReference type="Rhea" id="RHEA:41500"/>
        <dbReference type="ChEBI" id="CHEBI:33384"/>
        <dbReference type="ChEBI" id="CHEBI:57603"/>
        <dbReference type="ChEBI" id="CHEBI:78268"/>
        <dbReference type="ChEBI" id="CHEBI:78269"/>
    </reaction>
    <physiologicalReaction direction="left-to-right" evidence="18">
        <dbReference type="Rhea" id="RHEA:41501"/>
    </physiologicalReaction>
</comment>
<evidence type="ECO:0000256" key="8">
    <source>
        <dbReference type="ARBA" id="ARBA00022824"/>
    </source>
</evidence>
<comment type="pathway">
    <text evidence="2 23">Phospholipid metabolism; phosphatidylserine biosynthesis.</text>
</comment>
<keyword evidence="10 23" id="KW-0443">Lipid metabolism</keyword>
<reference evidence="25" key="1">
    <citation type="submission" date="2022-01" db="EMBL/GenBank/DDBJ databases">
        <authorList>
            <person name="Braso-Vives M."/>
        </authorList>
    </citation>
    <scope>NUCLEOTIDE SEQUENCE</scope>
</reference>
<evidence type="ECO:0000256" key="16">
    <source>
        <dbReference type="ARBA" id="ARBA00035833"/>
    </source>
</evidence>
<feature type="transmembrane region" description="Helical" evidence="23">
    <location>
        <begin position="350"/>
        <end position="370"/>
    </location>
</feature>
<dbReference type="GO" id="GO:0005789">
    <property type="term" value="C:endoplasmic reticulum membrane"/>
    <property type="evidence" value="ECO:0007669"/>
    <property type="project" value="UniProtKB-SubCell"/>
</dbReference>
<comment type="catalytic activity">
    <reaction evidence="21">
        <text>1-octadecanoyl-2-(9Z-octadecenoyl)-sn-glycero-3-phosphoethanolamine + L-serine = 1-octadecanoyl-2-(9Z-octadecenoyl)-sn-glycero-3-phospho-L-serine + ethanolamine</text>
        <dbReference type="Rhea" id="RHEA:40795"/>
        <dbReference type="ChEBI" id="CHEBI:33384"/>
        <dbReference type="ChEBI" id="CHEBI:57603"/>
        <dbReference type="ChEBI" id="CHEBI:75038"/>
        <dbReference type="ChEBI" id="CHEBI:78260"/>
    </reaction>
    <physiologicalReaction direction="left-to-right" evidence="21">
        <dbReference type="Rhea" id="RHEA:40796"/>
    </physiologicalReaction>
</comment>
<evidence type="ECO:0000256" key="18">
    <source>
        <dbReference type="ARBA" id="ARBA00035955"/>
    </source>
</evidence>
<evidence type="ECO:0000256" key="11">
    <source>
        <dbReference type="ARBA" id="ARBA00023136"/>
    </source>
</evidence>
<evidence type="ECO:0000256" key="12">
    <source>
        <dbReference type="ARBA" id="ARBA00023209"/>
    </source>
</evidence>
<comment type="catalytic activity">
    <reaction evidence="14">
        <text>a 1,2-diacyl-sn-glycero-3-phosphoethanolamine + L-serine = a 1,2-diacyl-sn-glycero-3-phospho-L-serine + ethanolamine</text>
        <dbReference type="Rhea" id="RHEA:27606"/>
        <dbReference type="ChEBI" id="CHEBI:33384"/>
        <dbReference type="ChEBI" id="CHEBI:57262"/>
        <dbReference type="ChEBI" id="CHEBI:57603"/>
        <dbReference type="ChEBI" id="CHEBI:64612"/>
        <dbReference type="EC" id="2.7.8.29"/>
    </reaction>
    <physiologicalReaction direction="left-to-right" evidence="14">
        <dbReference type="Rhea" id="RHEA:27607"/>
    </physiologicalReaction>
</comment>
<evidence type="ECO:0000256" key="23">
    <source>
        <dbReference type="RuleBase" id="RU368094"/>
    </source>
</evidence>
<feature type="region of interest" description="Disordered" evidence="24">
    <location>
        <begin position="1"/>
        <end position="37"/>
    </location>
</feature>
<evidence type="ECO:0000256" key="15">
    <source>
        <dbReference type="ARBA" id="ARBA00035767"/>
    </source>
</evidence>
<dbReference type="EMBL" id="OV696688">
    <property type="protein sequence ID" value="CAH1256622.1"/>
    <property type="molecule type" value="Genomic_DNA"/>
</dbReference>
<feature type="transmembrane region" description="Helical" evidence="23">
    <location>
        <begin position="134"/>
        <end position="154"/>
    </location>
</feature>
<evidence type="ECO:0000313" key="26">
    <source>
        <dbReference type="Proteomes" id="UP000838412"/>
    </source>
</evidence>
<feature type="transmembrane region" description="Helical" evidence="23">
    <location>
        <begin position="382"/>
        <end position="404"/>
    </location>
</feature>
<evidence type="ECO:0000256" key="20">
    <source>
        <dbReference type="ARBA" id="ARBA00036623"/>
    </source>
</evidence>
<evidence type="ECO:0000256" key="9">
    <source>
        <dbReference type="ARBA" id="ARBA00022989"/>
    </source>
</evidence>
<evidence type="ECO:0000256" key="6">
    <source>
        <dbReference type="ARBA" id="ARBA00022679"/>
    </source>
</evidence>
<keyword evidence="12 23" id="KW-0594">Phospholipid biosynthesis</keyword>
<dbReference type="Pfam" id="PF03034">
    <property type="entry name" value="PSS"/>
    <property type="match status" value="1"/>
</dbReference>
<gene>
    <name evidence="25" type="primary">PTDSS2</name>
    <name evidence="25" type="ORF">BLAG_LOCUS14833</name>
</gene>
<proteinExistence type="inferred from homology"/>
<evidence type="ECO:0000256" key="7">
    <source>
        <dbReference type="ARBA" id="ARBA00022692"/>
    </source>
</evidence>
<dbReference type="OrthoDB" id="10265393at2759"/>
<keyword evidence="8 23" id="KW-0256">Endoplasmic reticulum</keyword>
<keyword evidence="26" id="KW-1185">Reference proteome</keyword>
<evidence type="ECO:0000256" key="3">
    <source>
        <dbReference type="ARBA" id="ARBA00005189"/>
    </source>
</evidence>
<dbReference type="EC" id="2.7.8.29" evidence="23"/>
<evidence type="ECO:0000256" key="19">
    <source>
        <dbReference type="ARBA" id="ARBA00036428"/>
    </source>
</evidence>
<name>A0A8J9ZJM2_BRALA</name>
<evidence type="ECO:0000256" key="5">
    <source>
        <dbReference type="ARBA" id="ARBA00022516"/>
    </source>
</evidence>
<keyword evidence="11 23" id="KW-0472">Membrane</keyword>
<feature type="transmembrane region" description="Helical" evidence="23">
    <location>
        <begin position="416"/>
        <end position="437"/>
    </location>
</feature>
<keyword evidence="13 23" id="KW-1208">Phospholipid metabolism</keyword>
<sequence length="438" mass="50898">MCEASNTAKMHRVGRSDQSGQVGHRARRGASSGVVASDDDDPLPFEFLLKKKLEWSQGNVVDGNGRTTYFRRSYIVPLLLVLVCLLVYIAPFEQTATNDKHNVRRYVGIFVMMFLASAAPFAPAGPFKWPHPVFWRLLTCVAVVYQMGLAFLLFQTANDSRQVLKYLDESLGEPLTRKSYGENCTFWDAEHPERVMQKLWEECDIYWASHLLGFCLNALAVRDYWLTHVMSVMFELIEYSLEHQIPVFEECWWDHWILDAALCNGLGIWCGMKTLEYLDMRLYNWRGLWNVPVYPSKRETRAGRLESHDWSRTRRFKRCLAVLLYIASLLIMELNAFYLKSVLWIPISHWLQLVRLVLYLIGGAAVSRQVYQYLDDPNCKSLGPWTLMAFLLVITELAIIVRFGRDLLLIPFPDHILSFWIAGCLALTSWLVWRFFIR</sequence>
<evidence type="ECO:0000256" key="2">
    <source>
        <dbReference type="ARBA" id="ARBA00004916"/>
    </source>
</evidence>
<protein>
    <recommendedName>
        <fullName evidence="23">Phosphatidylserine synthase</fullName>
        <ecNumber evidence="23">2.7.8.29</ecNumber>
    </recommendedName>
    <alternativeName>
        <fullName evidence="23">Serine-exchange enzyme</fullName>
    </alternativeName>
</protein>
<feature type="transmembrane region" description="Helical" evidence="23">
    <location>
        <begin position="103"/>
        <end position="122"/>
    </location>
</feature>
<comment type="pathway">
    <text evidence="3">Lipid metabolism.</text>
</comment>
<evidence type="ECO:0000256" key="13">
    <source>
        <dbReference type="ARBA" id="ARBA00023264"/>
    </source>
</evidence>
<evidence type="ECO:0000256" key="21">
    <source>
        <dbReference type="ARBA" id="ARBA00036644"/>
    </source>
</evidence>
<dbReference type="Proteomes" id="UP000838412">
    <property type="component" value="Chromosome 3"/>
</dbReference>
<evidence type="ECO:0000256" key="1">
    <source>
        <dbReference type="ARBA" id="ARBA00004477"/>
    </source>
</evidence>
<evidence type="ECO:0000256" key="4">
    <source>
        <dbReference type="ARBA" id="ARBA00008671"/>
    </source>
</evidence>
<organism evidence="25 26">
    <name type="scientific">Branchiostoma lanceolatum</name>
    <name type="common">Common lancelet</name>
    <name type="synonym">Amphioxus lanceolatum</name>
    <dbReference type="NCBI Taxonomy" id="7740"/>
    <lineage>
        <taxon>Eukaryota</taxon>
        <taxon>Metazoa</taxon>
        <taxon>Chordata</taxon>
        <taxon>Cephalochordata</taxon>
        <taxon>Leptocardii</taxon>
        <taxon>Amphioxiformes</taxon>
        <taxon>Branchiostomatidae</taxon>
        <taxon>Branchiostoma</taxon>
    </lineage>
</organism>
<comment type="subcellular location">
    <subcellularLocation>
        <location evidence="1 23">Endoplasmic reticulum membrane</location>
        <topology evidence="1 23">Multi-pass membrane protein</topology>
    </subcellularLocation>
</comment>
<dbReference type="InterPro" id="IPR004277">
    <property type="entry name" value="PSS"/>
</dbReference>
<comment type="catalytic activity">
    <reaction evidence="15">
        <text>1-hexadecanoyl-2-(9Z-octadecenoyl)-sn-glycero-3-phosphoethanolamine + L-serine = 1-hexadecanoyl-2-(9Z-octadecenoyl)-sn-glycero-3-phospho-L-serine + ethanolamine</text>
        <dbReference type="Rhea" id="RHEA:41484"/>
        <dbReference type="ChEBI" id="CHEBI:33384"/>
        <dbReference type="ChEBI" id="CHEBI:57603"/>
        <dbReference type="ChEBI" id="CHEBI:73007"/>
        <dbReference type="ChEBI" id="CHEBI:75029"/>
    </reaction>
    <physiologicalReaction direction="left-to-right" evidence="15">
        <dbReference type="Rhea" id="RHEA:41485"/>
    </physiologicalReaction>
</comment>
<comment type="catalytic activity">
    <reaction evidence="16">
        <text>1-hexadecanoyl-2-(4Z,7Z,10Z,13Z,16Z,19Z-docosahexaenoyl)-sn-glycero-3-phosphoethanolamine + L-serine = 1-hexadecanoyl-2-(4Z,7Z,10Z,13Z,16Z,19Z-docosahexaenoyl)-sn-glycero-3-phosphoserine + ethanolamine</text>
        <dbReference type="Rhea" id="RHEA:41488"/>
        <dbReference type="ChEBI" id="CHEBI:33384"/>
        <dbReference type="ChEBI" id="CHEBI:57603"/>
        <dbReference type="ChEBI" id="CHEBI:78261"/>
        <dbReference type="ChEBI" id="CHEBI:78262"/>
    </reaction>
    <physiologicalReaction direction="left-to-right" evidence="16">
        <dbReference type="Rhea" id="RHEA:41489"/>
    </physiologicalReaction>
</comment>
<comment type="function">
    <text evidence="23">Catalyzes a base-exchange reaction in which the polar head group of phosphatidylethanolamine (PE) is replaced by L-serine.</text>
</comment>
<comment type="catalytic activity">
    <reaction evidence="20">
        <text>1-(1Z-octadecenyl)-2-(4Z,7Z,10Z,13Z,16Z,19Z-docosahexaenoyl)-sn-glycero-3-phosphoethanolamine + L-serine = 1-(1Z-octadecenyl)-2-(4Z,7Z,10Z,13Z,16Z,19Z-docosahexaenoyl)-sn-glycero-3-phospho-L-serine + ethanolamine</text>
        <dbReference type="Rhea" id="RHEA:41496"/>
        <dbReference type="ChEBI" id="CHEBI:33384"/>
        <dbReference type="ChEBI" id="CHEBI:57603"/>
        <dbReference type="ChEBI" id="CHEBI:78263"/>
        <dbReference type="ChEBI" id="CHEBI:78264"/>
    </reaction>
    <physiologicalReaction direction="left-to-right" evidence="20">
        <dbReference type="Rhea" id="RHEA:41497"/>
    </physiologicalReaction>
</comment>
<comment type="catalytic activity">
    <reaction evidence="17">
        <text>1-(1Z-octadecenyl)-2-(9Z-octadecenoyl)-sn-glycero-3-phosphoethanolamine + L-serine = 1-(1Z-octadecenyl)-2-(9Z-octadecenoyl)-sn-glycero-3-phospho-L-serine + ethanolamine</text>
        <dbReference type="Rhea" id="RHEA:41600"/>
        <dbReference type="ChEBI" id="CHEBI:33384"/>
        <dbReference type="ChEBI" id="CHEBI:57603"/>
        <dbReference type="ChEBI" id="CHEBI:78340"/>
        <dbReference type="ChEBI" id="CHEBI:78341"/>
    </reaction>
    <physiologicalReaction direction="left-to-right" evidence="17">
        <dbReference type="Rhea" id="RHEA:41601"/>
    </physiologicalReaction>
</comment>
<feature type="transmembrane region" description="Helical" evidence="23">
    <location>
        <begin position="319"/>
        <end position="338"/>
    </location>
</feature>
<dbReference type="UniPathway" id="UPA00948"/>
<evidence type="ECO:0000256" key="24">
    <source>
        <dbReference type="SAM" id="MobiDB-lite"/>
    </source>
</evidence>
<evidence type="ECO:0000256" key="17">
    <source>
        <dbReference type="ARBA" id="ARBA00035875"/>
    </source>
</evidence>
<dbReference type="PANTHER" id="PTHR15362:SF7">
    <property type="entry name" value="PHOSPHATIDYLSERINE SYNTHASE 2"/>
    <property type="match status" value="1"/>
</dbReference>
<dbReference type="AlphaFoldDB" id="A0A8J9ZJM2"/>
<evidence type="ECO:0000256" key="14">
    <source>
        <dbReference type="ARBA" id="ARBA00023686"/>
    </source>
</evidence>
<dbReference type="GO" id="GO:0106245">
    <property type="term" value="F:L-serine-phosphatidylethanolamine phosphatidyltransferase activity"/>
    <property type="evidence" value="ECO:0007669"/>
    <property type="project" value="UniProtKB-UniRule"/>
</dbReference>
<evidence type="ECO:0000313" key="25">
    <source>
        <dbReference type="EMBL" id="CAH1256622.1"/>
    </source>
</evidence>
<dbReference type="GO" id="GO:0006659">
    <property type="term" value="P:phosphatidylserine biosynthetic process"/>
    <property type="evidence" value="ECO:0007669"/>
    <property type="project" value="UniProtKB-UniRule"/>
</dbReference>
<dbReference type="PANTHER" id="PTHR15362">
    <property type="entry name" value="PHOSPHATIDYLINOSITOL SYNTHASE"/>
    <property type="match status" value="1"/>
</dbReference>
<accession>A0A8J9ZJM2</accession>
<comment type="catalytic activity">
    <reaction evidence="19">
        <text>1-octadecanoyl-2-(4Z,7Z,10Z,13Z,16Z,19Z-docosahexaenoyl)-sn-glycero-3-phosphoethanolamine + L-serine = 1-octadecanoyl-2-(4Z,7Z,10Z,13Z,16Z,19Z-docosahexaenoyl)-sn-glycero-3-phosphoserine + ethanolamine</text>
        <dbReference type="Rhea" id="RHEA:41492"/>
        <dbReference type="ChEBI" id="CHEBI:33384"/>
        <dbReference type="ChEBI" id="CHEBI:57603"/>
        <dbReference type="ChEBI" id="CHEBI:78265"/>
        <dbReference type="ChEBI" id="CHEBI:78266"/>
    </reaction>
    <physiologicalReaction direction="left-to-right" evidence="19">
        <dbReference type="Rhea" id="RHEA:41493"/>
    </physiologicalReaction>
</comment>
<feature type="transmembrane region" description="Helical" evidence="23">
    <location>
        <begin position="74"/>
        <end position="91"/>
    </location>
</feature>
<comment type="catalytic activity">
    <reaction evidence="22">
        <text>1-(1Z-octadecenyl)-2-(5Z,8Z,11Z,14Z- eicosatetraenoyl)-sn-glycero-3-phosphoethanolamine + L-serine = 1-(1Z-octadecenyl)-2-(5Z,8Z,11Z,14Z-eicosatetraenoyl)-sn-glycero-3-phospho-L-serine + ethanolamine</text>
        <dbReference type="Rhea" id="RHEA:41604"/>
        <dbReference type="ChEBI" id="CHEBI:33384"/>
        <dbReference type="ChEBI" id="CHEBI:57603"/>
        <dbReference type="ChEBI" id="CHEBI:78342"/>
        <dbReference type="ChEBI" id="CHEBI:78343"/>
    </reaction>
    <physiologicalReaction direction="left-to-right" evidence="22">
        <dbReference type="Rhea" id="RHEA:41605"/>
    </physiologicalReaction>
</comment>
<evidence type="ECO:0000256" key="22">
    <source>
        <dbReference type="ARBA" id="ARBA00036733"/>
    </source>
</evidence>
<comment type="similarity">
    <text evidence="4 23">Belongs to the phosphatidyl serine synthase family.</text>
</comment>
<keyword evidence="5 23" id="KW-0444">Lipid biosynthesis</keyword>